<gene>
    <name evidence="13" type="primary">B3GALT8</name>
    <name evidence="13" type="ORF">QJS10_CPB19g00091</name>
</gene>
<evidence type="ECO:0000256" key="2">
    <source>
        <dbReference type="ARBA" id="ARBA00004323"/>
    </source>
</evidence>
<comment type="subcellular location">
    <subcellularLocation>
        <location evidence="2">Golgi apparatus membrane</location>
        <topology evidence="2">Single-pass type II membrane protein</topology>
    </subcellularLocation>
</comment>
<evidence type="ECO:0000256" key="9">
    <source>
        <dbReference type="ARBA" id="ARBA00022989"/>
    </source>
</evidence>
<evidence type="ECO:0000256" key="7">
    <source>
        <dbReference type="ARBA" id="ARBA00022692"/>
    </source>
</evidence>
<evidence type="ECO:0000256" key="12">
    <source>
        <dbReference type="ARBA" id="ARBA00023211"/>
    </source>
</evidence>
<comment type="caution">
    <text evidence="13">The sequence shown here is derived from an EMBL/GenBank/DDBJ whole genome shotgun (WGS) entry which is preliminary data.</text>
</comment>
<keyword evidence="9" id="KW-1133">Transmembrane helix</keyword>
<name>A0AAV9CGJ6_ACOCL</name>
<evidence type="ECO:0000256" key="10">
    <source>
        <dbReference type="ARBA" id="ARBA00023034"/>
    </source>
</evidence>
<dbReference type="EMBL" id="JAUJYO010000019">
    <property type="protein sequence ID" value="KAK1288193.1"/>
    <property type="molecule type" value="Genomic_DNA"/>
</dbReference>
<dbReference type="GO" id="GO:0016758">
    <property type="term" value="F:hexosyltransferase activity"/>
    <property type="evidence" value="ECO:0007669"/>
    <property type="project" value="InterPro"/>
</dbReference>
<evidence type="ECO:0000256" key="1">
    <source>
        <dbReference type="ARBA" id="ARBA00001936"/>
    </source>
</evidence>
<evidence type="ECO:0000256" key="4">
    <source>
        <dbReference type="ARBA" id="ARBA00008661"/>
    </source>
</evidence>
<keyword evidence="5" id="KW-0328">Glycosyltransferase</keyword>
<dbReference type="Pfam" id="PF01762">
    <property type="entry name" value="Galactosyl_T"/>
    <property type="match status" value="1"/>
</dbReference>
<evidence type="ECO:0000313" key="14">
    <source>
        <dbReference type="Proteomes" id="UP001180020"/>
    </source>
</evidence>
<keyword evidence="12" id="KW-0464">Manganese</keyword>
<protein>
    <submittedName>
        <fullName evidence="13">Beta-1,3-galactosyltransferase 8</fullName>
    </submittedName>
</protein>
<reference evidence="13" key="2">
    <citation type="submission" date="2023-06" db="EMBL/GenBank/DDBJ databases">
        <authorList>
            <person name="Ma L."/>
            <person name="Liu K.-W."/>
            <person name="Li Z."/>
            <person name="Hsiao Y.-Y."/>
            <person name="Qi Y."/>
            <person name="Fu T."/>
            <person name="Tang G."/>
            <person name="Zhang D."/>
            <person name="Sun W.-H."/>
            <person name="Liu D.-K."/>
            <person name="Li Y."/>
            <person name="Chen G.-Z."/>
            <person name="Liu X.-D."/>
            <person name="Liao X.-Y."/>
            <person name="Jiang Y.-T."/>
            <person name="Yu X."/>
            <person name="Hao Y."/>
            <person name="Huang J."/>
            <person name="Zhao X.-W."/>
            <person name="Ke S."/>
            <person name="Chen Y.-Y."/>
            <person name="Wu W.-L."/>
            <person name="Hsu J.-L."/>
            <person name="Lin Y.-F."/>
            <person name="Huang M.-D."/>
            <person name="Li C.-Y."/>
            <person name="Huang L."/>
            <person name="Wang Z.-W."/>
            <person name="Zhao X."/>
            <person name="Zhong W.-Y."/>
            <person name="Peng D.-H."/>
            <person name="Ahmad S."/>
            <person name="Lan S."/>
            <person name="Zhang J.-S."/>
            <person name="Tsai W.-C."/>
            <person name="Van De Peer Y."/>
            <person name="Liu Z.-J."/>
        </authorList>
    </citation>
    <scope>NUCLEOTIDE SEQUENCE</scope>
    <source>
        <strain evidence="13">CP</strain>
        <tissue evidence="13">Leaves</tissue>
    </source>
</reference>
<comment type="pathway">
    <text evidence="3">Protein modification; protein glycosylation.</text>
</comment>
<dbReference type="AlphaFoldDB" id="A0AAV9CGJ6"/>
<keyword evidence="7" id="KW-0812">Transmembrane</keyword>
<comment type="cofactor">
    <cofactor evidence="1">
        <name>Mn(2+)</name>
        <dbReference type="ChEBI" id="CHEBI:29035"/>
    </cofactor>
</comment>
<keyword evidence="10" id="KW-0333">Golgi apparatus</keyword>
<evidence type="ECO:0000313" key="13">
    <source>
        <dbReference type="EMBL" id="KAK1288193.1"/>
    </source>
</evidence>
<evidence type="ECO:0000256" key="11">
    <source>
        <dbReference type="ARBA" id="ARBA00023136"/>
    </source>
</evidence>
<evidence type="ECO:0000256" key="6">
    <source>
        <dbReference type="ARBA" id="ARBA00022679"/>
    </source>
</evidence>
<keyword evidence="11" id="KW-0472">Membrane</keyword>
<keyword evidence="8" id="KW-0735">Signal-anchor</keyword>
<dbReference type="GO" id="GO:0000139">
    <property type="term" value="C:Golgi membrane"/>
    <property type="evidence" value="ECO:0007669"/>
    <property type="project" value="UniProtKB-SubCell"/>
</dbReference>
<organism evidence="13 14">
    <name type="scientific">Acorus calamus</name>
    <name type="common">Sweet flag</name>
    <dbReference type="NCBI Taxonomy" id="4465"/>
    <lineage>
        <taxon>Eukaryota</taxon>
        <taxon>Viridiplantae</taxon>
        <taxon>Streptophyta</taxon>
        <taxon>Embryophyta</taxon>
        <taxon>Tracheophyta</taxon>
        <taxon>Spermatophyta</taxon>
        <taxon>Magnoliopsida</taxon>
        <taxon>Liliopsida</taxon>
        <taxon>Acoraceae</taxon>
        <taxon>Acorus</taxon>
    </lineage>
</organism>
<evidence type="ECO:0000256" key="8">
    <source>
        <dbReference type="ARBA" id="ARBA00022968"/>
    </source>
</evidence>
<comment type="similarity">
    <text evidence="4">Belongs to the glycosyltransferase 31 family.</text>
</comment>
<dbReference type="InterPro" id="IPR002659">
    <property type="entry name" value="Glyco_trans_31"/>
</dbReference>
<sequence>MELAVSRTSDMRGFASVSSGSTRDGLRKAFAVIGINTAFSTKKRRDSVRDTWMPRGSKLKRLEKEKGLVIRFVIGHSGTPGGGVLDCGIDAEVEGYHKLSTKTRVYFTTVVSIWDADFYVKECLLRR</sequence>
<keyword evidence="6" id="KW-0808">Transferase</keyword>
<evidence type="ECO:0000256" key="3">
    <source>
        <dbReference type="ARBA" id="ARBA00004922"/>
    </source>
</evidence>
<dbReference type="Proteomes" id="UP001180020">
    <property type="component" value="Unassembled WGS sequence"/>
</dbReference>
<evidence type="ECO:0000256" key="5">
    <source>
        <dbReference type="ARBA" id="ARBA00022676"/>
    </source>
</evidence>
<proteinExistence type="inferred from homology"/>
<reference evidence="13" key="1">
    <citation type="journal article" date="2023" name="Nat. Commun.">
        <title>Diploid and tetraploid genomes of Acorus and the evolution of monocots.</title>
        <authorList>
            <person name="Ma L."/>
            <person name="Liu K.W."/>
            <person name="Li Z."/>
            <person name="Hsiao Y.Y."/>
            <person name="Qi Y."/>
            <person name="Fu T."/>
            <person name="Tang G.D."/>
            <person name="Zhang D."/>
            <person name="Sun W.H."/>
            <person name="Liu D.K."/>
            <person name="Li Y."/>
            <person name="Chen G.Z."/>
            <person name="Liu X.D."/>
            <person name="Liao X.Y."/>
            <person name="Jiang Y.T."/>
            <person name="Yu X."/>
            <person name="Hao Y."/>
            <person name="Huang J."/>
            <person name="Zhao X.W."/>
            <person name="Ke S."/>
            <person name="Chen Y.Y."/>
            <person name="Wu W.L."/>
            <person name="Hsu J.L."/>
            <person name="Lin Y.F."/>
            <person name="Huang M.D."/>
            <person name="Li C.Y."/>
            <person name="Huang L."/>
            <person name="Wang Z.W."/>
            <person name="Zhao X."/>
            <person name="Zhong W.Y."/>
            <person name="Peng D.H."/>
            <person name="Ahmad S."/>
            <person name="Lan S."/>
            <person name="Zhang J.S."/>
            <person name="Tsai W.C."/>
            <person name="Van de Peer Y."/>
            <person name="Liu Z.J."/>
        </authorList>
    </citation>
    <scope>NUCLEOTIDE SEQUENCE</scope>
    <source>
        <strain evidence="13">CP</strain>
    </source>
</reference>
<accession>A0AAV9CGJ6</accession>
<keyword evidence="14" id="KW-1185">Reference proteome</keyword>